<dbReference type="Proteomes" id="UP001627284">
    <property type="component" value="Unassembled WGS sequence"/>
</dbReference>
<dbReference type="AlphaFoldDB" id="A0ABD2TUW6"/>
<protein>
    <submittedName>
        <fullName evidence="2">Uncharacterized protein</fullName>
    </submittedName>
</protein>
<comment type="caution">
    <text evidence="2">The sequence shown here is derived from an EMBL/GenBank/DDBJ whole genome shotgun (WGS) entry which is preliminary data.</text>
</comment>
<sequence>MASIKFSIESILLIFLVSFSLLALHQCDKNTQVKADAAPDQCIPIHEQSNPVPIWCCPANIECYDTNQTCDESTRVTPEFNTDVCIPLLSPGDPTKWCCHTNNPPTCGYVSLKECHAHCHK</sequence>
<keyword evidence="1" id="KW-0732">Signal</keyword>
<feature type="signal peptide" evidence="1">
    <location>
        <begin position="1"/>
        <end position="27"/>
    </location>
</feature>
<reference evidence="2 3" key="1">
    <citation type="submission" date="2024-05" db="EMBL/GenBank/DDBJ databases">
        <title>De novo assembly of an allotetraploid wild potato.</title>
        <authorList>
            <person name="Hosaka A.J."/>
        </authorList>
    </citation>
    <scope>NUCLEOTIDE SEQUENCE [LARGE SCALE GENOMIC DNA]</scope>
    <source>
        <tissue evidence="2">Young leaves</tissue>
    </source>
</reference>
<evidence type="ECO:0000256" key="1">
    <source>
        <dbReference type="SAM" id="SignalP"/>
    </source>
</evidence>
<name>A0ABD2TUW6_9SOLN</name>
<gene>
    <name evidence="2" type="ORF">AABB24_016517</name>
</gene>
<evidence type="ECO:0000313" key="3">
    <source>
        <dbReference type="Proteomes" id="UP001627284"/>
    </source>
</evidence>
<proteinExistence type="predicted"/>
<evidence type="ECO:0000313" key="2">
    <source>
        <dbReference type="EMBL" id="KAL3360054.1"/>
    </source>
</evidence>
<accession>A0ABD2TUW6</accession>
<organism evidence="2 3">
    <name type="scientific">Solanum stoloniferum</name>
    <dbReference type="NCBI Taxonomy" id="62892"/>
    <lineage>
        <taxon>Eukaryota</taxon>
        <taxon>Viridiplantae</taxon>
        <taxon>Streptophyta</taxon>
        <taxon>Embryophyta</taxon>
        <taxon>Tracheophyta</taxon>
        <taxon>Spermatophyta</taxon>
        <taxon>Magnoliopsida</taxon>
        <taxon>eudicotyledons</taxon>
        <taxon>Gunneridae</taxon>
        <taxon>Pentapetalae</taxon>
        <taxon>asterids</taxon>
        <taxon>lamiids</taxon>
        <taxon>Solanales</taxon>
        <taxon>Solanaceae</taxon>
        <taxon>Solanoideae</taxon>
        <taxon>Solaneae</taxon>
        <taxon>Solanum</taxon>
    </lineage>
</organism>
<keyword evidence="3" id="KW-1185">Reference proteome</keyword>
<dbReference type="EMBL" id="JBJKTR010000009">
    <property type="protein sequence ID" value="KAL3360054.1"/>
    <property type="molecule type" value="Genomic_DNA"/>
</dbReference>
<feature type="chain" id="PRO_5044777364" evidence="1">
    <location>
        <begin position="28"/>
        <end position="121"/>
    </location>
</feature>